<keyword evidence="2" id="KW-1185">Reference proteome</keyword>
<dbReference type="Proteomes" id="UP000627838">
    <property type="component" value="Unassembled WGS sequence"/>
</dbReference>
<dbReference type="InterPro" id="IPR012341">
    <property type="entry name" value="6hp_glycosidase-like_sf"/>
</dbReference>
<evidence type="ECO:0000313" key="1">
    <source>
        <dbReference type="EMBL" id="MBE1534507.1"/>
    </source>
</evidence>
<proteinExistence type="predicted"/>
<sequence length="373" mass="40506">MRSEIPSVPGVLTRGDVLETARSIARQQEPSGAIPWFAPIDGIAGHVDAWNHVEAAMALTVAGMGDAARRAYAWLADVQREDGSWPAKWVLGEVTEPGGESNQAAYVAVGVWHELLMTGDEDFARAMWPTVRRAIDFVVGLQTRRGEIIWMRTEDGRASDHALLTGCSSIYQALRCAVALGERLGEPQPEWELAADQLGHVVAAHPEAFADKSRWSMDWYYPVLGGPVRGEAAARRLAEQWDVFVVPGLGCRCVSDQPWVTAAESCELVLALDASGDRDRAVELFATIQHLRHEDGSYWTGWQFENRRHFPGDRSTYTAAAVVLAADALDGSSPGARLFKEIAGRPLGPSEASDPAACGCALVPVANPVRTRL</sequence>
<organism evidence="1 2">
    <name type="scientific">Actinomadura algeriensis</name>
    <dbReference type="NCBI Taxonomy" id="1679523"/>
    <lineage>
        <taxon>Bacteria</taxon>
        <taxon>Bacillati</taxon>
        <taxon>Actinomycetota</taxon>
        <taxon>Actinomycetes</taxon>
        <taxon>Streptosporangiales</taxon>
        <taxon>Thermomonosporaceae</taxon>
        <taxon>Actinomadura</taxon>
    </lineage>
</organism>
<dbReference type="InterPro" id="IPR008928">
    <property type="entry name" value="6-hairpin_glycosidase_sf"/>
</dbReference>
<protein>
    <recommendedName>
        <fullName evidence="3">Prenyltransferase</fullName>
    </recommendedName>
</protein>
<comment type="caution">
    <text evidence="1">The sequence shown here is derived from an EMBL/GenBank/DDBJ whole genome shotgun (WGS) entry which is preliminary data.</text>
</comment>
<dbReference type="EMBL" id="JADBDZ010000001">
    <property type="protein sequence ID" value="MBE1534507.1"/>
    <property type="molecule type" value="Genomic_DNA"/>
</dbReference>
<evidence type="ECO:0000313" key="2">
    <source>
        <dbReference type="Proteomes" id="UP000627838"/>
    </source>
</evidence>
<accession>A0ABR9JVD0</accession>
<name>A0ABR9JVD0_9ACTN</name>
<dbReference type="Gene3D" id="1.50.10.10">
    <property type="match status" value="1"/>
</dbReference>
<reference evidence="1 2" key="1">
    <citation type="submission" date="2020-10" db="EMBL/GenBank/DDBJ databases">
        <title>Sequencing the genomes of 1000 actinobacteria strains.</title>
        <authorList>
            <person name="Klenk H.-P."/>
        </authorList>
    </citation>
    <scope>NUCLEOTIDE SEQUENCE [LARGE SCALE GENOMIC DNA]</scope>
    <source>
        <strain evidence="1 2">DSM 46744</strain>
    </source>
</reference>
<dbReference type="RefSeq" id="WP_192760868.1">
    <property type="nucleotide sequence ID" value="NZ_JADBDZ010000001.1"/>
</dbReference>
<gene>
    <name evidence="1" type="ORF">H4W34_004340</name>
</gene>
<evidence type="ECO:0008006" key="3">
    <source>
        <dbReference type="Google" id="ProtNLM"/>
    </source>
</evidence>
<dbReference type="SUPFAM" id="SSF48208">
    <property type="entry name" value="Six-hairpin glycosidases"/>
    <property type="match status" value="1"/>
</dbReference>